<name>A0A1C7M369_GRIFR</name>
<evidence type="ECO:0000313" key="1">
    <source>
        <dbReference type="EMBL" id="OBZ70957.1"/>
    </source>
</evidence>
<dbReference type="EMBL" id="LUGG01000013">
    <property type="protein sequence ID" value="OBZ70957.1"/>
    <property type="molecule type" value="Genomic_DNA"/>
</dbReference>
<proteinExistence type="predicted"/>
<keyword evidence="2" id="KW-1185">Reference proteome</keyword>
<evidence type="ECO:0000313" key="2">
    <source>
        <dbReference type="Proteomes" id="UP000092993"/>
    </source>
</evidence>
<comment type="caution">
    <text evidence="1">The sequence shown here is derived from an EMBL/GenBank/DDBJ whole genome shotgun (WGS) entry which is preliminary data.</text>
</comment>
<reference evidence="1 2" key="1">
    <citation type="submission" date="2016-03" db="EMBL/GenBank/DDBJ databases">
        <title>Whole genome sequencing of Grifola frondosa 9006-11.</title>
        <authorList>
            <person name="Min B."/>
            <person name="Park H."/>
            <person name="Kim J.-G."/>
            <person name="Cho H."/>
            <person name="Oh Y.-L."/>
            <person name="Kong W.-S."/>
            <person name="Choi I.-G."/>
        </authorList>
    </citation>
    <scope>NUCLEOTIDE SEQUENCE [LARGE SCALE GENOMIC DNA]</scope>
    <source>
        <strain evidence="1 2">9006-11</strain>
    </source>
</reference>
<gene>
    <name evidence="1" type="ORF">A0H81_09186</name>
</gene>
<organism evidence="1 2">
    <name type="scientific">Grifola frondosa</name>
    <name type="common">Maitake</name>
    <name type="synonym">Polyporus frondosus</name>
    <dbReference type="NCBI Taxonomy" id="5627"/>
    <lineage>
        <taxon>Eukaryota</taxon>
        <taxon>Fungi</taxon>
        <taxon>Dikarya</taxon>
        <taxon>Basidiomycota</taxon>
        <taxon>Agaricomycotina</taxon>
        <taxon>Agaricomycetes</taxon>
        <taxon>Polyporales</taxon>
        <taxon>Grifolaceae</taxon>
        <taxon>Grifola</taxon>
    </lineage>
</organism>
<sequence length="88" mass="9865">MSDLLRTRLVLIIPATCCEHTTCGASPGGLLISTLCFAYADARRCTRWSLMVAPPPRWHKVGRSQSNVGFTRCIRRSRLANISMVHFM</sequence>
<dbReference type="AlphaFoldDB" id="A0A1C7M369"/>
<protein>
    <submittedName>
        <fullName evidence="1">Uncharacterized protein</fullName>
    </submittedName>
</protein>
<accession>A0A1C7M369</accession>
<dbReference type="Proteomes" id="UP000092993">
    <property type="component" value="Unassembled WGS sequence"/>
</dbReference>